<dbReference type="Pfam" id="PF21955">
    <property type="entry name" value="CarG-like"/>
    <property type="match status" value="1"/>
</dbReference>
<dbReference type="InterPro" id="IPR054139">
    <property type="entry name" value="CarG-like"/>
</dbReference>
<keyword evidence="1" id="KW-1133">Transmembrane helix</keyword>
<proteinExistence type="predicted"/>
<dbReference type="AlphaFoldDB" id="A0A7G1GYU6"/>
<keyword evidence="3" id="KW-1185">Reference proteome</keyword>
<reference evidence="2 3" key="1">
    <citation type="submission" date="2020-03" db="EMBL/GenBank/DDBJ databases">
        <title>Complete genome sequences of two sulfur-disproportionating bacterial strains T55J and Mzg5.</title>
        <authorList>
            <person name="Umezawa K."/>
            <person name="Kojima H."/>
            <person name="Kato Y."/>
            <person name="Fukui M."/>
        </authorList>
    </citation>
    <scope>NUCLEOTIDE SEQUENCE [LARGE SCALE GENOMIC DNA]</scope>
    <source>
        <strain evidence="2 3">T55J</strain>
    </source>
</reference>
<dbReference type="KEGG" id="dtp:JZK55_04660"/>
<evidence type="ECO:0000313" key="2">
    <source>
        <dbReference type="EMBL" id="BCB95544.1"/>
    </source>
</evidence>
<protein>
    <submittedName>
        <fullName evidence="2">Uncharacterized protein</fullName>
    </submittedName>
</protein>
<dbReference type="Proteomes" id="UP000516360">
    <property type="component" value="Chromosome"/>
</dbReference>
<name>A0A7G1GYU6_9BACT</name>
<organism evidence="2 3">
    <name type="scientific">Dissulfurispira thermophila</name>
    <dbReference type="NCBI Taxonomy" id="2715679"/>
    <lineage>
        <taxon>Bacteria</taxon>
        <taxon>Pseudomonadati</taxon>
        <taxon>Nitrospirota</taxon>
        <taxon>Thermodesulfovibrionia</taxon>
        <taxon>Thermodesulfovibrionales</taxon>
        <taxon>Dissulfurispiraceae</taxon>
        <taxon>Dissulfurispira</taxon>
    </lineage>
</organism>
<accession>A0A7G1GYU6</accession>
<feature type="transmembrane region" description="Helical" evidence="1">
    <location>
        <begin position="108"/>
        <end position="128"/>
    </location>
</feature>
<dbReference type="RefSeq" id="WP_203473031.1">
    <property type="nucleotide sequence ID" value="NZ_AP022873.1"/>
</dbReference>
<sequence length="296" mass="33139">MMKNRTVPFSTFKKKGIPGLKDFLKSNGSVVPTDSNGTPVTTYMRAKSGYDTNGNSSAGFINTLTSVFNNIANKLNAFLNGINSFFQGKDDANFYTAQKGDTLAFKKIILFVAFTVLMIYNISSSYALEIIKTPSTINYIDLNNDGAKDMVVVGVYATEMGGYLNYVYSFYLKQDKSNYFIVPIIDNGYEYTAIAASKAVNCSESGNDITYISTVRIIKNRGKVFLLIAEKKKPEGDESIYLTKEKFQFKVYVLEKGDVVWTFKKYKMQESRGKYCDANDAFSKELKFIDLGGQPK</sequence>
<evidence type="ECO:0000256" key="1">
    <source>
        <dbReference type="SAM" id="Phobius"/>
    </source>
</evidence>
<keyword evidence="1" id="KW-0812">Transmembrane</keyword>
<keyword evidence="1" id="KW-0472">Membrane</keyword>
<gene>
    <name evidence="2" type="ORF">JZK55_04660</name>
</gene>
<evidence type="ECO:0000313" key="3">
    <source>
        <dbReference type="Proteomes" id="UP000516360"/>
    </source>
</evidence>
<dbReference type="EMBL" id="AP022873">
    <property type="protein sequence ID" value="BCB95544.1"/>
    <property type="molecule type" value="Genomic_DNA"/>
</dbReference>